<evidence type="ECO:0000256" key="8">
    <source>
        <dbReference type="ARBA" id="ARBA00022490"/>
    </source>
</evidence>
<comment type="caution">
    <text evidence="14">The sequence shown here is derived from an EMBL/GenBank/DDBJ whole genome shotgun (WGS) entry which is preliminary data.</text>
</comment>
<dbReference type="GO" id="GO:0019563">
    <property type="term" value="P:glycerol catabolic process"/>
    <property type="evidence" value="ECO:0007669"/>
    <property type="project" value="TreeGrafter"/>
</dbReference>
<dbReference type="PANTHER" id="PTHR21139:SF42">
    <property type="entry name" value="TRIOSEPHOSPHATE ISOMERASE"/>
    <property type="match status" value="1"/>
</dbReference>
<gene>
    <name evidence="12" type="primary">tpiA</name>
    <name evidence="14" type="ORF">FB558_7056</name>
</gene>
<keyword evidence="9 12" id="KW-0324">Glycolysis</keyword>
<keyword evidence="15" id="KW-1185">Reference proteome</keyword>
<dbReference type="Proteomes" id="UP000315677">
    <property type="component" value="Unassembled WGS sequence"/>
</dbReference>
<dbReference type="Gene3D" id="3.20.20.70">
    <property type="entry name" value="Aldolase class I"/>
    <property type="match status" value="1"/>
</dbReference>
<comment type="pathway">
    <text evidence="12 13">Carbohydrate degradation; glycolysis; D-glyceraldehyde 3-phosphate from glycerone phosphate: step 1/1.</text>
</comment>
<keyword evidence="10 12" id="KW-0413">Isomerase</keyword>
<dbReference type="EMBL" id="VFPA01000005">
    <property type="protein sequence ID" value="TQM04027.1"/>
    <property type="molecule type" value="Genomic_DNA"/>
</dbReference>
<protein>
    <recommendedName>
        <fullName evidence="6 12">Triosephosphate isomerase</fullName>
        <shortName evidence="12">TIM</shortName>
        <shortName evidence="12">TPI</shortName>
        <ecNumber evidence="5 12">5.3.1.1</ecNumber>
    </recommendedName>
    <alternativeName>
        <fullName evidence="12">Triose-phosphate isomerase</fullName>
    </alternativeName>
</protein>
<dbReference type="InterPro" id="IPR035990">
    <property type="entry name" value="TIM_sf"/>
</dbReference>
<feature type="binding site" evidence="12">
    <location>
        <begin position="251"/>
        <end position="252"/>
    </location>
    <ligand>
        <name>substrate</name>
    </ligand>
</feature>
<comment type="subcellular location">
    <subcellularLocation>
        <location evidence="12 13">Cytoplasm</location>
    </subcellularLocation>
</comment>
<evidence type="ECO:0000256" key="7">
    <source>
        <dbReference type="ARBA" id="ARBA00022432"/>
    </source>
</evidence>
<dbReference type="PROSITE" id="PS51440">
    <property type="entry name" value="TIM_2"/>
    <property type="match status" value="1"/>
</dbReference>
<dbReference type="UniPathway" id="UPA00109">
    <property type="reaction ID" value="UER00189"/>
</dbReference>
<dbReference type="CDD" id="cd00311">
    <property type="entry name" value="TIM"/>
    <property type="match status" value="1"/>
</dbReference>
<keyword evidence="7 12" id="KW-0312">Gluconeogenesis</keyword>
<feature type="binding site" evidence="12">
    <location>
        <begin position="22"/>
        <end position="24"/>
    </location>
    <ligand>
        <name>substrate</name>
    </ligand>
</feature>
<evidence type="ECO:0000313" key="15">
    <source>
        <dbReference type="Proteomes" id="UP000315677"/>
    </source>
</evidence>
<dbReference type="OrthoDB" id="9809429at2"/>
<dbReference type="GO" id="GO:0004807">
    <property type="term" value="F:triose-phosphate isomerase activity"/>
    <property type="evidence" value="ECO:0007669"/>
    <property type="project" value="UniProtKB-UniRule"/>
</dbReference>
<sequence>MAASTHPAGSPSPRRKPLIAGNWKMNCNHLEALALVQKIAFALPEKYYDKVEVAVLPPFTDIRSVQTLIDGDKLKLVHGAQDLSPHDSGAYTGDVSGAMLAKLGCTYVTVGHSERREIHGEDDALVNKKVRAAVKHGIVPILCVGEPLPVREAGEHVAHTTRQVTAALEKVESQHAQTLVIAYEPVWAIGTGRVASAADAQEVCAAIRQAVSAKYGEAIAAGVRVLYGGSVKAKNVGEIVAESDVDGALVGGASLDADEFAQLCAIAAGGPLP</sequence>
<dbReference type="AlphaFoldDB" id="A0A543D3V5"/>
<proteinExistence type="inferred from homology"/>
<comment type="similarity">
    <text evidence="3 12 13">Belongs to the triosephosphate isomerase family.</text>
</comment>
<feature type="active site" description="Proton acceptor" evidence="12">
    <location>
        <position position="184"/>
    </location>
</feature>
<evidence type="ECO:0000256" key="3">
    <source>
        <dbReference type="ARBA" id="ARBA00007422"/>
    </source>
</evidence>
<feature type="binding site" evidence="12">
    <location>
        <position position="230"/>
    </location>
    <ligand>
        <name>substrate</name>
    </ligand>
</feature>
<dbReference type="InterPro" id="IPR022896">
    <property type="entry name" value="TrioseP_Isoase_bac/euk"/>
</dbReference>
<feature type="active site" description="Electrophile" evidence="12">
    <location>
        <position position="112"/>
    </location>
</feature>
<evidence type="ECO:0000256" key="9">
    <source>
        <dbReference type="ARBA" id="ARBA00023152"/>
    </source>
</evidence>
<dbReference type="RefSeq" id="WP_142061081.1">
    <property type="nucleotide sequence ID" value="NZ_VFPA01000005.1"/>
</dbReference>
<evidence type="ECO:0000256" key="5">
    <source>
        <dbReference type="ARBA" id="ARBA00011940"/>
    </source>
</evidence>
<evidence type="ECO:0000256" key="10">
    <source>
        <dbReference type="ARBA" id="ARBA00023235"/>
    </source>
</evidence>
<dbReference type="GO" id="GO:0005829">
    <property type="term" value="C:cytosol"/>
    <property type="evidence" value="ECO:0007669"/>
    <property type="project" value="TreeGrafter"/>
</dbReference>
<comment type="pathway">
    <text evidence="2 12 13">Carbohydrate biosynthesis; gluconeogenesis.</text>
</comment>
<comment type="function">
    <text evidence="11 12">Involved in the gluconeogenesis. Catalyzes stereospecifically the conversion of dihydroxyacetone phosphate (DHAP) to D-glyceraldehyde-3-phosphate (G3P).</text>
</comment>
<dbReference type="FunFam" id="3.20.20.70:FF:000020">
    <property type="entry name" value="Triosephosphate isomerase"/>
    <property type="match status" value="1"/>
</dbReference>
<dbReference type="Pfam" id="PF00121">
    <property type="entry name" value="TIM"/>
    <property type="match status" value="1"/>
</dbReference>
<dbReference type="GO" id="GO:0006094">
    <property type="term" value="P:gluconeogenesis"/>
    <property type="evidence" value="ECO:0007669"/>
    <property type="project" value="UniProtKB-UniRule"/>
</dbReference>
<name>A0A543D3V5_9PSEU</name>
<comment type="subunit">
    <text evidence="4 12 13">Homodimer.</text>
</comment>
<dbReference type="InterPro" id="IPR013785">
    <property type="entry name" value="Aldolase_TIM"/>
</dbReference>
<evidence type="ECO:0000256" key="4">
    <source>
        <dbReference type="ARBA" id="ARBA00011738"/>
    </source>
</evidence>
<feature type="binding site" evidence="12">
    <location>
        <position position="190"/>
    </location>
    <ligand>
        <name>substrate</name>
    </ligand>
</feature>
<dbReference type="GO" id="GO:0046166">
    <property type="term" value="P:glyceraldehyde-3-phosphate biosynthetic process"/>
    <property type="evidence" value="ECO:0007669"/>
    <property type="project" value="TreeGrafter"/>
</dbReference>
<comment type="catalytic activity">
    <reaction evidence="1 12 13">
        <text>D-glyceraldehyde 3-phosphate = dihydroxyacetone phosphate</text>
        <dbReference type="Rhea" id="RHEA:18585"/>
        <dbReference type="ChEBI" id="CHEBI:57642"/>
        <dbReference type="ChEBI" id="CHEBI:59776"/>
        <dbReference type="EC" id="5.3.1.1"/>
    </reaction>
</comment>
<dbReference type="HAMAP" id="MF_00147_B">
    <property type="entry name" value="TIM_B"/>
    <property type="match status" value="1"/>
</dbReference>
<dbReference type="InterPro" id="IPR020861">
    <property type="entry name" value="Triosephosphate_isomerase_AS"/>
</dbReference>
<evidence type="ECO:0000256" key="12">
    <source>
        <dbReference type="HAMAP-Rule" id="MF_00147"/>
    </source>
</evidence>
<accession>A0A543D3V5</accession>
<dbReference type="UniPathway" id="UPA00138"/>
<keyword evidence="8 12" id="KW-0963">Cytoplasm</keyword>
<dbReference type="NCBIfam" id="TIGR00419">
    <property type="entry name" value="tim"/>
    <property type="match status" value="1"/>
</dbReference>
<dbReference type="SUPFAM" id="SSF51351">
    <property type="entry name" value="Triosephosphate isomerase (TIM)"/>
    <property type="match status" value="1"/>
</dbReference>
<evidence type="ECO:0000256" key="11">
    <source>
        <dbReference type="ARBA" id="ARBA00055680"/>
    </source>
</evidence>
<organism evidence="14 15">
    <name type="scientific">Pseudonocardia kunmingensis</name>
    <dbReference type="NCBI Taxonomy" id="630975"/>
    <lineage>
        <taxon>Bacteria</taxon>
        <taxon>Bacillati</taxon>
        <taxon>Actinomycetota</taxon>
        <taxon>Actinomycetes</taxon>
        <taxon>Pseudonocardiales</taxon>
        <taxon>Pseudonocardiaceae</taxon>
        <taxon>Pseudonocardia</taxon>
    </lineage>
</organism>
<evidence type="ECO:0000313" key="14">
    <source>
        <dbReference type="EMBL" id="TQM04027.1"/>
    </source>
</evidence>
<evidence type="ECO:0000256" key="1">
    <source>
        <dbReference type="ARBA" id="ARBA00000474"/>
    </source>
</evidence>
<dbReference type="PROSITE" id="PS00171">
    <property type="entry name" value="TIM_1"/>
    <property type="match status" value="1"/>
</dbReference>
<reference evidence="14 15" key="1">
    <citation type="submission" date="2019-06" db="EMBL/GenBank/DDBJ databases">
        <title>Sequencing the genomes of 1000 actinobacteria strains.</title>
        <authorList>
            <person name="Klenk H.-P."/>
        </authorList>
    </citation>
    <scope>NUCLEOTIDE SEQUENCE [LARGE SCALE GENOMIC DNA]</scope>
    <source>
        <strain evidence="14 15">DSM 45301</strain>
    </source>
</reference>
<dbReference type="InterPro" id="IPR000652">
    <property type="entry name" value="Triosephosphate_isomerase"/>
</dbReference>
<evidence type="ECO:0000256" key="2">
    <source>
        <dbReference type="ARBA" id="ARBA00004742"/>
    </source>
</evidence>
<evidence type="ECO:0000256" key="6">
    <source>
        <dbReference type="ARBA" id="ARBA00019397"/>
    </source>
</evidence>
<dbReference type="GO" id="GO:0006096">
    <property type="term" value="P:glycolytic process"/>
    <property type="evidence" value="ECO:0007669"/>
    <property type="project" value="UniProtKB-UniRule"/>
</dbReference>
<dbReference type="EC" id="5.3.1.1" evidence="5 12"/>
<dbReference type="PANTHER" id="PTHR21139">
    <property type="entry name" value="TRIOSEPHOSPHATE ISOMERASE"/>
    <property type="match status" value="1"/>
</dbReference>
<evidence type="ECO:0000256" key="13">
    <source>
        <dbReference type="RuleBase" id="RU363013"/>
    </source>
</evidence>